<evidence type="ECO:0000256" key="2">
    <source>
        <dbReference type="SAM" id="Phobius"/>
    </source>
</evidence>
<dbReference type="GO" id="GO:0000166">
    <property type="term" value="F:nucleotide binding"/>
    <property type="evidence" value="ECO:0007669"/>
    <property type="project" value="UniProtKB-KW"/>
</dbReference>
<dbReference type="PROSITE" id="PS51354">
    <property type="entry name" value="GLUTAREDOXIN_2"/>
    <property type="match status" value="1"/>
</dbReference>
<sequence>MKKWYQVYFWVILILLFLSRAGAPAEAGRATTIPINRGTTITILFTNSTNGMLRACPTCPNLLYGGLARRATLINEYRSKYKNILLLDSGDLFPVIAPKERAEYTLKAVTLMKYDAIGIGDQEFTYGKDFLLQKMKEVNFPFISSTIAYVKDITKEDSPQSHLFAKPYIIKEIAGLKILIAGVISNRAFIFFPKEKIEGLTILEPSAELRKILSELRDKVDFVILLSHLGDESDEKLAQEVEGIDLIIGGHTQTLIEEPLKVGRTIIVQAGKNGEHLGEITLNISKGDSPIFNSSRVNSATTSSSRAISATTSSSRAISATTSSSRVNSATTIVNYKLTLLTDKISDDPEIAKLVEEYDKWQETARLARVSAETTSVPTSKVVPSTGRFPVLFFYSSGCHYCEEIKNKFLPAIRRKYGGAIEIREYDISKKENYELLVELEEKYGVKQSAPMEVFAGNQPLLGRKEIKEKLELIIKTFTTPLLAVASKKGGTTREVSRAGAPAEASRATTKPEKESKIVQRFKSFGPFAIVIAGLIDGINPCAFATIVFFISFLTYIRRNRKDILLTGIFFAMGVFCAYFLLGVGLFKIMHSLLVFNIISRIIFYAILALTLSLGFFSLYDACIFKKTGETKGITLQLPRSIKENIHFWIRKNISTSFIVIGSFTTGLLISILEAVCTGQIYLPTIIFMTKEPSLASRAYFYLILYNLMFIVPLVVVFLLAYFGVGSQKLGQFSQRHLVFTKVLTAIFFFGLAMLLIALK</sequence>
<dbReference type="GO" id="GO:0030288">
    <property type="term" value="C:outer membrane-bounded periplasmic space"/>
    <property type="evidence" value="ECO:0007669"/>
    <property type="project" value="TreeGrafter"/>
</dbReference>
<comment type="similarity">
    <text evidence="1">Belongs to the 5'-nucleotidase family.</text>
</comment>
<evidence type="ECO:0000313" key="4">
    <source>
        <dbReference type="Proteomes" id="UP000234145"/>
    </source>
</evidence>
<dbReference type="SUPFAM" id="SSF52833">
    <property type="entry name" value="Thioredoxin-like"/>
    <property type="match status" value="1"/>
</dbReference>
<evidence type="ECO:0000256" key="1">
    <source>
        <dbReference type="RuleBase" id="RU362119"/>
    </source>
</evidence>
<dbReference type="Proteomes" id="UP000234145">
    <property type="component" value="Unassembled WGS sequence"/>
</dbReference>
<dbReference type="AlphaFoldDB" id="A0A2H9PB20"/>
<dbReference type="EMBL" id="PFMS01000069">
    <property type="protein sequence ID" value="PIZ15828.1"/>
    <property type="molecule type" value="Genomic_DNA"/>
</dbReference>
<dbReference type="InterPro" id="IPR036249">
    <property type="entry name" value="Thioredoxin-like_sf"/>
</dbReference>
<dbReference type="PANTHER" id="PTHR11575">
    <property type="entry name" value="5'-NUCLEOTIDASE-RELATED"/>
    <property type="match status" value="1"/>
</dbReference>
<dbReference type="SUPFAM" id="SSF56300">
    <property type="entry name" value="Metallo-dependent phosphatases"/>
    <property type="match status" value="1"/>
</dbReference>
<name>A0A2H9PB20_9BACT</name>
<feature type="transmembrane region" description="Helical" evidence="2">
    <location>
        <begin position="737"/>
        <end position="759"/>
    </location>
</feature>
<dbReference type="GO" id="GO:0016787">
    <property type="term" value="F:hydrolase activity"/>
    <property type="evidence" value="ECO:0007669"/>
    <property type="project" value="UniProtKB-KW"/>
</dbReference>
<dbReference type="PRINTS" id="PR01607">
    <property type="entry name" value="APYRASEFAMLY"/>
</dbReference>
<feature type="transmembrane region" description="Helical" evidence="2">
    <location>
        <begin position="703"/>
        <end position="725"/>
    </location>
</feature>
<keyword evidence="2" id="KW-0812">Transmembrane</keyword>
<dbReference type="GO" id="GO:0009166">
    <property type="term" value="P:nucleotide catabolic process"/>
    <property type="evidence" value="ECO:0007669"/>
    <property type="project" value="InterPro"/>
</dbReference>
<keyword evidence="1" id="KW-0378">Hydrolase</keyword>
<feature type="transmembrane region" description="Helical" evidence="2">
    <location>
        <begin position="564"/>
        <end position="587"/>
    </location>
</feature>
<dbReference type="Gene3D" id="3.40.30.10">
    <property type="entry name" value="Glutaredoxin"/>
    <property type="match status" value="1"/>
</dbReference>
<dbReference type="CDD" id="cd00845">
    <property type="entry name" value="MPP_UshA_N_like"/>
    <property type="match status" value="1"/>
</dbReference>
<dbReference type="Gene3D" id="3.60.21.10">
    <property type="match status" value="1"/>
</dbReference>
<organism evidence="3 4">
    <name type="scientific">Candidatus Desantisbacteria bacterium CG_4_10_14_0_8_um_filter_39_17</name>
    <dbReference type="NCBI Taxonomy" id="1974542"/>
    <lineage>
        <taxon>Bacteria</taxon>
        <taxon>Candidatus Desantisiibacteriota</taxon>
    </lineage>
</organism>
<comment type="caution">
    <text evidence="3">The sequence shown here is derived from an EMBL/GenBank/DDBJ whole genome shotgun (WGS) entry which is preliminary data.</text>
</comment>
<reference evidence="4" key="1">
    <citation type="submission" date="2017-09" db="EMBL/GenBank/DDBJ databases">
        <title>Depth-based differentiation of microbial function through sediment-hosted aquifers and enrichment of novel symbionts in the deep terrestrial subsurface.</title>
        <authorList>
            <person name="Probst A.J."/>
            <person name="Ladd B."/>
            <person name="Jarett J.K."/>
            <person name="Geller-Mcgrath D.E."/>
            <person name="Sieber C.M.K."/>
            <person name="Emerson J.B."/>
            <person name="Anantharaman K."/>
            <person name="Thomas B.C."/>
            <person name="Malmstrom R."/>
            <person name="Stieglmeier M."/>
            <person name="Klingl A."/>
            <person name="Woyke T."/>
            <person name="Ryan C.M."/>
            <person name="Banfield J.F."/>
        </authorList>
    </citation>
    <scope>NUCLEOTIDE SEQUENCE [LARGE SCALE GENOMIC DNA]</scope>
</reference>
<evidence type="ECO:0000313" key="3">
    <source>
        <dbReference type="EMBL" id="PIZ15828.1"/>
    </source>
</evidence>
<proteinExistence type="inferred from homology"/>
<feature type="transmembrane region" description="Helical" evidence="2">
    <location>
        <begin position="528"/>
        <end position="557"/>
    </location>
</feature>
<feature type="transmembrane region" description="Helical" evidence="2">
    <location>
        <begin position="593"/>
        <end position="617"/>
    </location>
</feature>
<feature type="transmembrane region" description="Helical" evidence="2">
    <location>
        <begin position="658"/>
        <end position="683"/>
    </location>
</feature>
<dbReference type="InterPro" id="IPR029052">
    <property type="entry name" value="Metallo-depent_PP-like"/>
</dbReference>
<dbReference type="PANTHER" id="PTHR11575:SF24">
    <property type="entry name" value="5'-NUCLEOTIDASE"/>
    <property type="match status" value="1"/>
</dbReference>
<keyword evidence="2" id="KW-1133">Transmembrane helix</keyword>
<accession>A0A2H9PB20</accession>
<protein>
    <submittedName>
        <fullName evidence="3">Uncharacterized protein</fullName>
    </submittedName>
</protein>
<keyword evidence="2" id="KW-0472">Membrane</keyword>
<dbReference type="InterPro" id="IPR006179">
    <property type="entry name" value="5_nucleotidase/apyrase"/>
</dbReference>
<keyword evidence="1" id="KW-0547">Nucleotide-binding</keyword>
<gene>
    <name evidence="3" type="ORF">COY51_04105</name>
</gene>